<proteinExistence type="predicted"/>
<dbReference type="InterPro" id="IPR005183">
    <property type="entry name" value="DUF305_CopM-like"/>
</dbReference>
<sequence length="226" mass="23737">MPLAPGLRVAAAVAVCCAVLTGCSEDAAPRSSATSPDAPVLQPGRPGQDNQTLTGTRAVPSPSAKASPADVRFVQNMIVHHAQALTMVDIAFGGLTDGQVRSLASRIRAEQGPEIGYMKRWLEKQGQRVPPQATNTRMAGGHDPSMPGMASKQQLLTLQNASGPAKDRTFLNLMITHHQGAISMALLRDKSGGTDVDIEKLGGDIRSSQGSQITRMEKLRAGLPAA</sequence>
<dbReference type="Gene3D" id="1.20.1260.10">
    <property type="match status" value="1"/>
</dbReference>
<reference evidence="3" key="1">
    <citation type="journal article" date="2014" name="Int. J. Syst. Evol. Microbiol.">
        <title>Complete genome of a new Firmicutes species belonging to the dominant human colonic microbiota ('Ruminococcus bicirculans') reveals two chromosomes and a selective capacity to utilize plant glucans.</title>
        <authorList>
            <consortium name="NISC Comparative Sequencing Program"/>
            <person name="Wegmann U."/>
            <person name="Louis P."/>
            <person name="Goesmann A."/>
            <person name="Henrissat B."/>
            <person name="Duncan S.H."/>
            <person name="Flint H.J."/>
        </authorList>
    </citation>
    <scope>NUCLEOTIDE SEQUENCE</scope>
    <source>
        <strain evidence="3">NBRC 110608</strain>
    </source>
</reference>
<evidence type="ECO:0000256" key="1">
    <source>
        <dbReference type="SAM" id="MobiDB-lite"/>
    </source>
</evidence>
<reference evidence="3" key="2">
    <citation type="submission" date="2023-02" db="EMBL/GenBank/DDBJ databases">
        <authorList>
            <person name="Sun Q."/>
            <person name="Mori K."/>
        </authorList>
    </citation>
    <scope>NUCLEOTIDE SEQUENCE</scope>
    <source>
        <strain evidence="3">NBRC 110608</strain>
    </source>
</reference>
<dbReference type="EMBL" id="AP027735">
    <property type="protein sequence ID" value="BDZ59537.1"/>
    <property type="molecule type" value="Genomic_DNA"/>
</dbReference>
<accession>A0ABN6YV23</accession>
<evidence type="ECO:0000259" key="2">
    <source>
        <dbReference type="Pfam" id="PF03713"/>
    </source>
</evidence>
<evidence type="ECO:0000313" key="3">
    <source>
        <dbReference type="EMBL" id="BDZ59537.1"/>
    </source>
</evidence>
<protein>
    <submittedName>
        <fullName evidence="3">Lipoprotein</fullName>
    </submittedName>
</protein>
<name>A0ABN6YV23_9MICO</name>
<organism evidence="3">
    <name type="scientific">Barrientosiimonas endolithica</name>
    <dbReference type="NCBI Taxonomy" id="1535208"/>
    <lineage>
        <taxon>Bacteria</taxon>
        <taxon>Bacillati</taxon>
        <taxon>Actinomycetota</taxon>
        <taxon>Actinomycetes</taxon>
        <taxon>Micrococcales</taxon>
        <taxon>Dermacoccaceae</taxon>
        <taxon>Barrientosiimonas</taxon>
    </lineage>
</organism>
<feature type="region of interest" description="Disordered" evidence="1">
    <location>
        <begin position="26"/>
        <end position="67"/>
    </location>
</feature>
<dbReference type="RefSeq" id="WP_289231505.1">
    <property type="nucleotide sequence ID" value="NZ_AP027735.1"/>
</dbReference>
<dbReference type="InterPro" id="IPR012347">
    <property type="entry name" value="Ferritin-like"/>
</dbReference>
<keyword evidence="3" id="KW-0449">Lipoprotein</keyword>
<dbReference type="Pfam" id="PF03713">
    <property type="entry name" value="DUF305"/>
    <property type="match status" value="1"/>
</dbReference>
<gene>
    <name evidence="3" type="ORF">GCM10025872_31940</name>
</gene>
<dbReference type="PANTHER" id="PTHR36933">
    <property type="entry name" value="SLL0788 PROTEIN"/>
    <property type="match status" value="1"/>
</dbReference>
<feature type="domain" description="DUF305" evidence="2">
    <location>
        <begin position="70"/>
        <end position="219"/>
    </location>
</feature>
<dbReference type="PANTHER" id="PTHR36933:SF1">
    <property type="entry name" value="SLL0788 PROTEIN"/>
    <property type="match status" value="1"/>
</dbReference>